<accession>D1PPQ4</accession>
<dbReference type="EMBL" id="ACBY02000029">
    <property type="protein sequence ID" value="EFB75250.1"/>
    <property type="molecule type" value="Genomic_DNA"/>
</dbReference>
<gene>
    <name evidence="1" type="ORF">SUBVAR_06371</name>
</gene>
<dbReference type="AlphaFoldDB" id="D1PPQ4"/>
<dbReference type="Proteomes" id="UP000003438">
    <property type="component" value="Unassembled WGS sequence"/>
</dbReference>
<dbReference type="STRING" id="411471.SUBVAR_06371"/>
<name>D1PPQ4_9FIRM</name>
<dbReference type="HOGENOM" id="CLU_3297517_0_0_9"/>
<proteinExistence type="predicted"/>
<protein>
    <submittedName>
        <fullName evidence="1">Uncharacterized protein</fullName>
    </submittedName>
</protein>
<comment type="caution">
    <text evidence="1">The sequence shown here is derived from an EMBL/GenBank/DDBJ whole genome shotgun (WGS) entry which is preliminary data.</text>
</comment>
<reference evidence="1" key="1">
    <citation type="submission" date="2009-12" db="EMBL/GenBank/DDBJ databases">
        <authorList>
            <person name="Weinstock G."/>
            <person name="Sodergren E."/>
            <person name="Clifton S."/>
            <person name="Fulton L."/>
            <person name="Fulton B."/>
            <person name="Courtney L."/>
            <person name="Fronick C."/>
            <person name="Harrison M."/>
            <person name="Strong C."/>
            <person name="Farmer C."/>
            <person name="Delahaunty K."/>
            <person name="Markovic C."/>
            <person name="Hall O."/>
            <person name="Minx P."/>
            <person name="Tomlinson C."/>
            <person name="Mitreva M."/>
            <person name="Nelson J."/>
            <person name="Hou S."/>
            <person name="Wollam A."/>
            <person name="Pepin K.H."/>
            <person name="Johnson M."/>
            <person name="Bhonagiri V."/>
            <person name="Nash W.E."/>
            <person name="Warren W."/>
            <person name="Chinwalla A."/>
            <person name="Mardis E.R."/>
            <person name="Wilson R.K."/>
        </authorList>
    </citation>
    <scope>NUCLEOTIDE SEQUENCE [LARGE SCALE GENOMIC DNA]</scope>
    <source>
        <strain evidence="1">DSM 15176</strain>
    </source>
</reference>
<sequence>MNSGLQGGAFFCVAFSFVVPIPQFSIHCAQYFLEIIVCFD</sequence>
<keyword evidence="2" id="KW-1185">Reference proteome</keyword>
<evidence type="ECO:0000313" key="2">
    <source>
        <dbReference type="Proteomes" id="UP000003438"/>
    </source>
</evidence>
<organism evidence="1 2">
    <name type="scientific">Subdoligranulum variabile DSM 15176</name>
    <dbReference type="NCBI Taxonomy" id="411471"/>
    <lineage>
        <taxon>Bacteria</taxon>
        <taxon>Bacillati</taxon>
        <taxon>Bacillota</taxon>
        <taxon>Clostridia</taxon>
        <taxon>Eubacteriales</taxon>
        <taxon>Oscillospiraceae</taxon>
        <taxon>Subdoligranulum</taxon>
    </lineage>
</organism>
<evidence type="ECO:0000313" key="1">
    <source>
        <dbReference type="EMBL" id="EFB75250.1"/>
    </source>
</evidence>